<dbReference type="Gene3D" id="1.25.40.10">
    <property type="entry name" value="Tetratricopeptide repeat domain"/>
    <property type="match status" value="1"/>
</dbReference>
<accession>B8HPX4</accession>
<dbReference type="PANTHER" id="PTHR44943">
    <property type="entry name" value="CELLULOSE SYNTHASE OPERON PROTEIN C"/>
    <property type="match status" value="1"/>
</dbReference>
<proteinExistence type="predicted"/>
<keyword evidence="1" id="KW-0677">Repeat</keyword>
<dbReference type="Pfam" id="PF14559">
    <property type="entry name" value="TPR_19"/>
    <property type="match status" value="1"/>
</dbReference>
<dbReference type="SMART" id="SM00028">
    <property type="entry name" value="TPR"/>
    <property type="match status" value="2"/>
</dbReference>
<organism evidence="4">
    <name type="scientific">Cyanothece sp. (strain PCC 7425 / ATCC 29141)</name>
    <dbReference type="NCBI Taxonomy" id="395961"/>
    <lineage>
        <taxon>Bacteria</taxon>
        <taxon>Bacillati</taxon>
        <taxon>Cyanobacteriota</taxon>
        <taxon>Cyanophyceae</taxon>
        <taxon>Gomontiellales</taxon>
        <taxon>Cyanothecaceae</taxon>
        <taxon>Cyanothece</taxon>
    </lineage>
</organism>
<dbReference type="PROSITE" id="PS50293">
    <property type="entry name" value="TPR_REGION"/>
    <property type="match status" value="1"/>
</dbReference>
<dbReference type="OrthoDB" id="456017at2"/>
<name>B8HPX4_CYAP4</name>
<feature type="repeat" description="TPR" evidence="3">
    <location>
        <begin position="46"/>
        <end position="79"/>
    </location>
</feature>
<dbReference type="STRING" id="395961.Cyan7425_3359"/>
<dbReference type="HOGENOM" id="CLU_586253_0_0_3"/>
<dbReference type="SUPFAM" id="SSF48452">
    <property type="entry name" value="TPR-like"/>
    <property type="match status" value="1"/>
</dbReference>
<sequence>MDHPDRLDIDPAFTLFKLANAWHFRGNFEDAFAHYEEALKLRPDFMPAYQQLGNLMLKQRRHEEALEYFDRALALDFEAADLSFYYQCLGLTKQTPQPLIKPEEVLFQSEYLSSKASGKLNFGKQRVFGFHRSGWEYAIQSLSSLHNPQGVLFDGCLENNFLFLHNRNSKRSPRILAKMQADGVFEKLATSEEKGIVPYREPWVGFLHNPPSMPIWFNYQKSPQKLFEKEIWQASLKHCIGLFALSNYYGNWLREQTGKPVSVLIHPTEIPERQFDFHRFLINPSKKVVQIGWWLRKLHSIYQLPLAQNNPLGYEKVRLGFLFNSGESMVSQLMKAEERIYKITIDEAYLANTTVIKHIPDHAYDDLLAENIAFVDLYDSSANNAIIECIARATPLLVNPLPAVVEYLGKNYPMYFHTLDEAAAKALDTSLILATHEYLKSCETRQKLTAEYFLKSFIDSLIYKSI</sequence>
<protein>
    <submittedName>
        <fullName evidence="4">Tetratricopeptide TPR_2 repeat protein</fullName>
    </submittedName>
</protein>
<dbReference type="KEGG" id="cyn:Cyan7425_3359"/>
<dbReference type="InterPro" id="IPR051685">
    <property type="entry name" value="Ycf3/AcsC/BcsC/TPR_MFPF"/>
</dbReference>
<evidence type="ECO:0000256" key="2">
    <source>
        <dbReference type="ARBA" id="ARBA00022803"/>
    </source>
</evidence>
<gene>
    <name evidence="4" type="ordered locus">Cyan7425_3359</name>
</gene>
<reference evidence="4" key="1">
    <citation type="submission" date="2009-01" db="EMBL/GenBank/DDBJ databases">
        <title>Complete sequence of chromosome Cyanothece sp. PCC 7425.</title>
        <authorList>
            <consortium name="US DOE Joint Genome Institute"/>
            <person name="Lucas S."/>
            <person name="Copeland A."/>
            <person name="Lapidus A."/>
            <person name="Glavina del Rio T."/>
            <person name="Dalin E."/>
            <person name="Tice H."/>
            <person name="Bruce D."/>
            <person name="Goodwin L."/>
            <person name="Pitluck S."/>
            <person name="Sims D."/>
            <person name="Meineke L."/>
            <person name="Brettin T."/>
            <person name="Detter J.C."/>
            <person name="Han C."/>
            <person name="Larimer F."/>
            <person name="Land M."/>
            <person name="Hauser L."/>
            <person name="Kyrpides N."/>
            <person name="Ovchinnikova G."/>
            <person name="Liberton M."/>
            <person name="Stoeckel J."/>
            <person name="Banerjee A."/>
            <person name="Singh A."/>
            <person name="Page L."/>
            <person name="Sato H."/>
            <person name="Zhao L."/>
            <person name="Sherman L."/>
            <person name="Pakrasi H."/>
            <person name="Richardson P."/>
        </authorList>
    </citation>
    <scope>NUCLEOTIDE SEQUENCE</scope>
    <source>
        <strain evidence="4">PCC 7425</strain>
    </source>
</reference>
<dbReference type="PANTHER" id="PTHR44943:SF8">
    <property type="entry name" value="TPR REPEAT-CONTAINING PROTEIN MJ0263"/>
    <property type="match status" value="1"/>
</dbReference>
<dbReference type="InterPro" id="IPR011990">
    <property type="entry name" value="TPR-like_helical_dom_sf"/>
</dbReference>
<dbReference type="eggNOG" id="COG0457">
    <property type="taxonomic scope" value="Bacteria"/>
</dbReference>
<keyword evidence="2 3" id="KW-0802">TPR repeat</keyword>
<dbReference type="AlphaFoldDB" id="B8HPX4"/>
<dbReference type="EMBL" id="CP001344">
    <property type="protein sequence ID" value="ACL45683.1"/>
    <property type="molecule type" value="Genomic_DNA"/>
</dbReference>
<evidence type="ECO:0000256" key="1">
    <source>
        <dbReference type="ARBA" id="ARBA00022737"/>
    </source>
</evidence>
<dbReference type="InterPro" id="IPR019734">
    <property type="entry name" value="TPR_rpt"/>
</dbReference>
<evidence type="ECO:0000256" key="3">
    <source>
        <dbReference type="PROSITE-ProRule" id="PRU00339"/>
    </source>
</evidence>
<evidence type="ECO:0000313" key="4">
    <source>
        <dbReference type="EMBL" id="ACL45683.1"/>
    </source>
</evidence>
<dbReference type="PROSITE" id="PS50005">
    <property type="entry name" value="TPR"/>
    <property type="match status" value="2"/>
</dbReference>
<feature type="repeat" description="TPR" evidence="3">
    <location>
        <begin position="12"/>
        <end position="45"/>
    </location>
</feature>